<accession>A0A3B0TAL7</accession>
<organism evidence="1">
    <name type="scientific">hydrothermal vent metagenome</name>
    <dbReference type="NCBI Taxonomy" id="652676"/>
    <lineage>
        <taxon>unclassified sequences</taxon>
        <taxon>metagenomes</taxon>
        <taxon>ecological metagenomes</taxon>
    </lineage>
</organism>
<sequence>MSIPDLETEKAVDRVNALIEHLSLILDMLDGLQLDRAAIEINDSIVQL</sequence>
<name>A0A3B0TAL7_9ZZZZ</name>
<gene>
    <name evidence="1" type="ORF">MNBD_ALPHA04-1625</name>
</gene>
<reference evidence="1" key="1">
    <citation type="submission" date="2018-06" db="EMBL/GenBank/DDBJ databases">
        <authorList>
            <person name="Zhirakovskaya E."/>
        </authorList>
    </citation>
    <scope>NUCLEOTIDE SEQUENCE</scope>
</reference>
<protein>
    <submittedName>
        <fullName evidence="1">Uncharacterized protein</fullName>
    </submittedName>
</protein>
<feature type="non-terminal residue" evidence="1">
    <location>
        <position position="48"/>
    </location>
</feature>
<proteinExistence type="predicted"/>
<evidence type="ECO:0000313" key="1">
    <source>
        <dbReference type="EMBL" id="VAW05844.1"/>
    </source>
</evidence>
<dbReference type="EMBL" id="UOEF01000449">
    <property type="protein sequence ID" value="VAW05844.1"/>
    <property type="molecule type" value="Genomic_DNA"/>
</dbReference>
<dbReference type="AlphaFoldDB" id="A0A3B0TAL7"/>